<sequence length="540" mass="56712">MVATETNLLLNDTLATAVDTGLIASGNFIDSGVIGDNSYSGQDVDFFKFEVANAGDRITLDIDARNLGSFLDSALRLFDANGNEIARNDDFDGLDSFIRFIVPSAGTYYVGVSGYSNFSYDPNIESSGTSGSTGSYTLSIGVGPNFNEPPTANDDYFSITHDQSRFFFSGELLWNDSDIDGNPLSVTEVSNATNGTVQLDQNGYIVFTPSSGFVGTASFDYAITDGAGGSDTATAFVNVLNSSPVTGSDFKVVRGDTTSTINSTELLANDFDPDGDNPLTITGVSDAFSGTVQIDPNTGNISFTPNAGVAGASFSYTVSDSLGATSIGWVYLEVKQVLNGGSRPDTISGSDQGEYIYGLGGSDILRGFGGNDEIFAGAGSDKLDGGDGADRLIGGADADILTGGNNSSTWYYNQSDTFVFETLGDSQLTKFDRITDLDLDYYGWNTDLIDAPTNVITGAVTYVGQVYSLQEKAMQGLLTQDRFGSNSAVAFDLIESGGKGSVTQRTFIAFNDGNAGFSAAQDSIVEITGYSGNLNNLIVV</sequence>
<dbReference type="Proteomes" id="UP001464891">
    <property type="component" value="Unassembled WGS sequence"/>
</dbReference>
<dbReference type="InterPro" id="IPR001343">
    <property type="entry name" value="Hemolysn_Ca-bd"/>
</dbReference>
<protein>
    <submittedName>
        <fullName evidence="2">DVUA0089 family protein</fullName>
    </submittedName>
</protein>
<dbReference type="InterPro" id="IPR018511">
    <property type="entry name" value="Hemolysin-typ_Ca-bd_CS"/>
</dbReference>
<dbReference type="Gene3D" id="2.150.10.10">
    <property type="entry name" value="Serralysin-like metalloprotease, C-terminal"/>
    <property type="match status" value="1"/>
</dbReference>
<dbReference type="EMBL" id="JAMPKM010000001">
    <property type="protein sequence ID" value="MEP0816154.1"/>
    <property type="molecule type" value="Genomic_DNA"/>
</dbReference>
<evidence type="ECO:0000313" key="2">
    <source>
        <dbReference type="EMBL" id="MEP0816154.1"/>
    </source>
</evidence>
<dbReference type="NCBIfam" id="NF038127">
    <property type="entry name" value="FDP_fam"/>
    <property type="match status" value="1"/>
</dbReference>
<dbReference type="InterPro" id="IPR048165">
    <property type="entry name" value="Bluetail_dom"/>
</dbReference>
<evidence type="ECO:0000259" key="1">
    <source>
        <dbReference type="Pfam" id="PF04151"/>
    </source>
</evidence>
<dbReference type="Gene3D" id="2.60.40.2810">
    <property type="match status" value="2"/>
</dbReference>
<dbReference type="NCBIfam" id="NF041519">
    <property type="entry name" value="bluetail"/>
    <property type="match status" value="1"/>
</dbReference>
<dbReference type="InterPro" id="IPR011049">
    <property type="entry name" value="Serralysin-like_metalloprot_C"/>
</dbReference>
<proteinExistence type="predicted"/>
<feature type="domain" description="Peptidase C-terminal archaeal/bacterial" evidence="1">
    <location>
        <begin position="43"/>
        <end position="114"/>
    </location>
</feature>
<dbReference type="Gene3D" id="2.60.120.380">
    <property type="match status" value="1"/>
</dbReference>
<name>A0ABV0J3D2_9CYAN</name>
<accession>A0ABV0J3D2</accession>
<keyword evidence="3" id="KW-1185">Reference proteome</keyword>
<dbReference type="Pfam" id="PF17963">
    <property type="entry name" value="Big_9"/>
    <property type="match status" value="2"/>
</dbReference>
<organism evidence="2 3">
    <name type="scientific">Trichocoleus desertorum GB2-A4</name>
    <dbReference type="NCBI Taxonomy" id="2933944"/>
    <lineage>
        <taxon>Bacteria</taxon>
        <taxon>Bacillati</taxon>
        <taxon>Cyanobacteriota</taxon>
        <taxon>Cyanophyceae</taxon>
        <taxon>Leptolyngbyales</taxon>
        <taxon>Trichocoleusaceae</taxon>
        <taxon>Trichocoleus</taxon>
    </lineage>
</organism>
<gene>
    <name evidence="2" type="ORF">NC998_03475</name>
</gene>
<dbReference type="InterPro" id="IPR007280">
    <property type="entry name" value="Peptidase_C_arc/bac"/>
</dbReference>
<dbReference type="Pfam" id="PF00353">
    <property type="entry name" value="HemolysinCabind"/>
    <property type="match status" value="2"/>
</dbReference>
<dbReference type="Pfam" id="PF04151">
    <property type="entry name" value="PPC"/>
    <property type="match status" value="1"/>
</dbReference>
<evidence type="ECO:0000313" key="3">
    <source>
        <dbReference type="Proteomes" id="UP001464891"/>
    </source>
</evidence>
<reference evidence="2 3" key="1">
    <citation type="submission" date="2022-04" db="EMBL/GenBank/DDBJ databases">
        <title>Positive selection, recombination, and allopatry shape intraspecific diversity of widespread and dominant cyanobacteria.</title>
        <authorList>
            <person name="Wei J."/>
            <person name="Shu W."/>
            <person name="Hu C."/>
        </authorList>
    </citation>
    <scope>NUCLEOTIDE SEQUENCE [LARGE SCALE GENOMIC DNA]</scope>
    <source>
        <strain evidence="2 3">GB2-A4</strain>
    </source>
</reference>
<dbReference type="PROSITE" id="PS00330">
    <property type="entry name" value="HEMOLYSIN_CALCIUM"/>
    <property type="match status" value="2"/>
</dbReference>
<dbReference type="NCBIfam" id="NF012211">
    <property type="entry name" value="tand_rpt_95"/>
    <property type="match status" value="2"/>
</dbReference>
<dbReference type="SUPFAM" id="SSF51120">
    <property type="entry name" value="beta-Roll"/>
    <property type="match status" value="1"/>
</dbReference>
<dbReference type="RefSeq" id="WP_190431874.1">
    <property type="nucleotide sequence ID" value="NZ_JAMPKM010000001.1"/>
</dbReference>
<dbReference type="SUPFAM" id="SSF89260">
    <property type="entry name" value="Collagen-binding domain"/>
    <property type="match status" value="1"/>
</dbReference>
<comment type="caution">
    <text evidence="2">The sequence shown here is derived from an EMBL/GenBank/DDBJ whole genome shotgun (WGS) entry which is preliminary data.</text>
</comment>